<keyword evidence="2" id="KW-0804">Transcription</keyword>
<dbReference type="SMART" id="SM00353">
    <property type="entry name" value="HLH"/>
    <property type="match status" value="1"/>
</dbReference>
<accession>A0A9D4KZP9</accession>
<keyword evidence="1" id="KW-0805">Transcription regulation</keyword>
<evidence type="ECO:0000313" key="6">
    <source>
        <dbReference type="Proteomes" id="UP000828390"/>
    </source>
</evidence>
<dbReference type="GO" id="GO:0071456">
    <property type="term" value="P:cellular response to hypoxia"/>
    <property type="evidence" value="ECO:0007669"/>
    <property type="project" value="TreeGrafter"/>
</dbReference>
<dbReference type="EMBL" id="JAIWYP010000003">
    <property type="protein sequence ID" value="KAH3847856.1"/>
    <property type="molecule type" value="Genomic_DNA"/>
</dbReference>
<protein>
    <recommendedName>
        <fullName evidence="4">BHLH domain-containing protein</fullName>
    </recommendedName>
</protein>
<reference evidence="5" key="2">
    <citation type="submission" date="2020-11" db="EMBL/GenBank/DDBJ databases">
        <authorList>
            <person name="McCartney M.A."/>
            <person name="Auch B."/>
            <person name="Kono T."/>
            <person name="Mallez S."/>
            <person name="Becker A."/>
            <person name="Gohl D.M."/>
            <person name="Silverstein K.A.T."/>
            <person name="Koren S."/>
            <person name="Bechman K.B."/>
            <person name="Herman A."/>
            <person name="Abrahante J.E."/>
            <person name="Garbe J."/>
        </authorList>
    </citation>
    <scope>NUCLEOTIDE SEQUENCE</scope>
    <source>
        <strain evidence="5">Duluth1</strain>
        <tissue evidence="5">Whole animal</tissue>
    </source>
</reference>
<dbReference type="GO" id="GO:0000977">
    <property type="term" value="F:RNA polymerase II transcription regulatory region sequence-specific DNA binding"/>
    <property type="evidence" value="ECO:0007669"/>
    <property type="project" value="TreeGrafter"/>
</dbReference>
<dbReference type="PANTHER" id="PTHR23043">
    <property type="entry name" value="HYPOXIA-INDUCIBLE FACTOR 1 ALPHA"/>
    <property type="match status" value="1"/>
</dbReference>
<dbReference type="PANTHER" id="PTHR23043:SF17">
    <property type="entry name" value="PROTEIN SIMILAR"/>
    <property type="match status" value="1"/>
</dbReference>
<keyword evidence="6" id="KW-1185">Reference proteome</keyword>
<evidence type="ECO:0000256" key="3">
    <source>
        <dbReference type="ARBA" id="ARBA00023242"/>
    </source>
</evidence>
<dbReference type="AlphaFoldDB" id="A0A9D4KZP9"/>
<evidence type="ECO:0000256" key="2">
    <source>
        <dbReference type="ARBA" id="ARBA00023163"/>
    </source>
</evidence>
<dbReference type="InterPro" id="IPR036638">
    <property type="entry name" value="HLH_DNA-bd_sf"/>
</dbReference>
<keyword evidence="3" id="KW-0539">Nucleus</keyword>
<reference evidence="5" key="1">
    <citation type="journal article" date="2019" name="bioRxiv">
        <title>The Genome of the Zebra Mussel, Dreissena polymorpha: A Resource for Invasive Species Research.</title>
        <authorList>
            <person name="McCartney M.A."/>
            <person name="Auch B."/>
            <person name="Kono T."/>
            <person name="Mallez S."/>
            <person name="Zhang Y."/>
            <person name="Obille A."/>
            <person name="Becker A."/>
            <person name="Abrahante J.E."/>
            <person name="Garbe J."/>
            <person name="Badalamenti J.P."/>
            <person name="Herman A."/>
            <person name="Mangelson H."/>
            <person name="Liachko I."/>
            <person name="Sullivan S."/>
            <person name="Sone E.D."/>
            <person name="Koren S."/>
            <person name="Silverstein K.A.T."/>
            <person name="Beckman K.B."/>
            <person name="Gohl D.M."/>
        </authorList>
    </citation>
    <scope>NUCLEOTIDE SEQUENCE</scope>
    <source>
        <strain evidence="5">Duluth1</strain>
        <tissue evidence="5">Whole animal</tissue>
    </source>
</reference>
<dbReference type="GO" id="GO:0000981">
    <property type="term" value="F:DNA-binding transcription factor activity, RNA polymerase II-specific"/>
    <property type="evidence" value="ECO:0007669"/>
    <property type="project" value="TreeGrafter"/>
</dbReference>
<evidence type="ECO:0000313" key="5">
    <source>
        <dbReference type="EMBL" id="KAH3847856.1"/>
    </source>
</evidence>
<feature type="domain" description="BHLH" evidence="4">
    <location>
        <begin position="4"/>
        <end position="57"/>
    </location>
</feature>
<dbReference type="InterPro" id="IPR011598">
    <property type="entry name" value="bHLH_dom"/>
</dbReference>
<organism evidence="5 6">
    <name type="scientific">Dreissena polymorpha</name>
    <name type="common">Zebra mussel</name>
    <name type="synonym">Mytilus polymorpha</name>
    <dbReference type="NCBI Taxonomy" id="45954"/>
    <lineage>
        <taxon>Eukaryota</taxon>
        <taxon>Metazoa</taxon>
        <taxon>Spiralia</taxon>
        <taxon>Lophotrochozoa</taxon>
        <taxon>Mollusca</taxon>
        <taxon>Bivalvia</taxon>
        <taxon>Autobranchia</taxon>
        <taxon>Heteroconchia</taxon>
        <taxon>Euheterodonta</taxon>
        <taxon>Imparidentia</taxon>
        <taxon>Neoheterodontei</taxon>
        <taxon>Myida</taxon>
        <taxon>Dreissenoidea</taxon>
        <taxon>Dreissenidae</taxon>
        <taxon>Dreissena</taxon>
    </lineage>
</organism>
<dbReference type="PROSITE" id="PS50888">
    <property type="entry name" value="BHLH"/>
    <property type="match status" value="1"/>
</dbReference>
<dbReference type="Proteomes" id="UP000828390">
    <property type="component" value="Unassembled WGS sequence"/>
</dbReference>
<name>A0A9D4KZP9_DREPO</name>
<sequence>MFFFRGEKSRIAAKCRRDKENIAMNDLISELPIADSVLQKMDKAAVIKLAICYLKIKHFVQKGRNGTIN</sequence>
<comment type="caution">
    <text evidence="5">The sequence shown here is derived from an EMBL/GenBank/DDBJ whole genome shotgun (WGS) entry which is preliminary data.</text>
</comment>
<dbReference type="Gene3D" id="4.10.280.10">
    <property type="entry name" value="Helix-loop-helix DNA-binding domain"/>
    <property type="match status" value="1"/>
</dbReference>
<dbReference type="SUPFAM" id="SSF47459">
    <property type="entry name" value="HLH, helix-loop-helix DNA-binding domain"/>
    <property type="match status" value="1"/>
</dbReference>
<gene>
    <name evidence="5" type="ORF">DPMN_090191</name>
</gene>
<proteinExistence type="predicted"/>
<evidence type="ECO:0000256" key="1">
    <source>
        <dbReference type="ARBA" id="ARBA00023015"/>
    </source>
</evidence>
<dbReference type="GO" id="GO:0046983">
    <property type="term" value="F:protein dimerization activity"/>
    <property type="evidence" value="ECO:0007669"/>
    <property type="project" value="InterPro"/>
</dbReference>
<dbReference type="Pfam" id="PF23171">
    <property type="entry name" value="bHLH_HIF1A"/>
    <property type="match status" value="1"/>
</dbReference>
<evidence type="ECO:0000259" key="4">
    <source>
        <dbReference type="PROSITE" id="PS50888"/>
    </source>
</evidence>